<dbReference type="Gene3D" id="3.10.20.90">
    <property type="entry name" value="Phosphatidylinositol 3-kinase Catalytic Subunit, Chain A, domain 1"/>
    <property type="match status" value="1"/>
</dbReference>
<dbReference type="EMBL" id="CANHGI010000003">
    <property type="protein sequence ID" value="CAI5445558.1"/>
    <property type="molecule type" value="Genomic_DNA"/>
</dbReference>
<keyword evidence="1 4" id="KW-1017">Isopeptide bond</keyword>
<evidence type="ECO:0008006" key="7">
    <source>
        <dbReference type="Google" id="ProtNLM"/>
    </source>
</evidence>
<evidence type="ECO:0000313" key="5">
    <source>
        <dbReference type="EMBL" id="CAI5445558.1"/>
    </source>
</evidence>
<dbReference type="PANTHER" id="PTHR13385:SF0">
    <property type="entry name" value="UBIQUITIN-LIKE PROTEIN ATG12"/>
    <property type="match status" value="1"/>
</dbReference>
<evidence type="ECO:0000256" key="2">
    <source>
        <dbReference type="ARBA" id="ARBA00022786"/>
    </source>
</evidence>
<evidence type="ECO:0000256" key="3">
    <source>
        <dbReference type="ARBA" id="ARBA00023006"/>
    </source>
</evidence>
<comment type="caution">
    <text evidence="5">The sequence shown here is derived from an EMBL/GenBank/DDBJ whole genome shotgun (WGS) entry which is preliminary data.</text>
</comment>
<dbReference type="Pfam" id="PF04110">
    <property type="entry name" value="APG12"/>
    <property type="match status" value="1"/>
</dbReference>
<dbReference type="GO" id="GO:0019776">
    <property type="term" value="F:Atg8-family ligase activity"/>
    <property type="evidence" value="ECO:0007669"/>
    <property type="project" value="TreeGrafter"/>
</dbReference>
<dbReference type="OrthoDB" id="10003551at2759"/>
<dbReference type="InterPro" id="IPR029071">
    <property type="entry name" value="Ubiquitin-like_domsf"/>
</dbReference>
<accession>A0A9P1IJE3</accession>
<dbReference type="CDD" id="cd01612">
    <property type="entry name" value="Ubl_ATG12"/>
    <property type="match status" value="1"/>
</dbReference>
<evidence type="ECO:0000256" key="1">
    <source>
        <dbReference type="ARBA" id="ARBA00022499"/>
    </source>
</evidence>
<evidence type="ECO:0000313" key="6">
    <source>
        <dbReference type="Proteomes" id="UP001152747"/>
    </source>
</evidence>
<dbReference type="GO" id="GO:0034274">
    <property type="term" value="C:Atg12-Atg5-Atg16 complex"/>
    <property type="evidence" value="ECO:0007669"/>
    <property type="project" value="TreeGrafter"/>
</dbReference>
<evidence type="ECO:0000256" key="4">
    <source>
        <dbReference type="RuleBase" id="RU361201"/>
    </source>
</evidence>
<dbReference type="AlphaFoldDB" id="A0A9P1IJE3"/>
<proteinExistence type="inferred from homology"/>
<dbReference type="GO" id="GO:0034727">
    <property type="term" value="P:piecemeal microautophagy of the nucleus"/>
    <property type="evidence" value="ECO:0007669"/>
    <property type="project" value="TreeGrafter"/>
</dbReference>
<sequence length="92" mass="10528">MSEVKKVQVHLQAVANAPILKHKTFNVDSNRDIAWFTLTIRKIMNLPADQNLFFYISQTFAPSPDHTFGVLRDCYAVKDCVNLQYSTTHAWG</sequence>
<keyword evidence="6" id="KW-1185">Reference proteome</keyword>
<comment type="similarity">
    <text evidence="4">Belongs to the ATG12 family.</text>
</comment>
<protein>
    <recommendedName>
        <fullName evidence="7">Ubiquitin-like protein ATG12</fullName>
    </recommendedName>
</protein>
<dbReference type="GO" id="GO:0000045">
    <property type="term" value="P:autophagosome assembly"/>
    <property type="evidence" value="ECO:0007669"/>
    <property type="project" value="InterPro"/>
</dbReference>
<keyword evidence="3 4" id="KW-0072">Autophagy</keyword>
<dbReference type="SUPFAM" id="SSF54236">
    <property type="entry name" value="Ubiquitin-like"/>
    <property type="match status" value="1"/>
</dbReference>
<comment type="function">
    <text evidence="4">Ubiquitin-like protein involved in autophagic vesicle formation.</text>
</comment>
<dbReference type="Proteomes" id="UP001152747">
    <property type="component" value="Unassembled WGS sequence"/>
</dbReference>
<dbReference type="GO" id="GO:0000422">
    <property type="term" value="P:autophagy of mitochondrion"/>
    <property type="evidence" value="ECO:0007669"/>
    <property type="project" value="TreeGrafter"/>
</dbReference>
<gene>
    <name evidence="5" type="ORF">CAMP_LOCUS8195</name>
</gene>
<keyword evidence="2 4" id="KW-0833">Ubl conjugation pathway</keyword>
<dbReference type="InterPro" id="IPR007242">
    <property type="entry name" value="Atg12"/>
</dbReference>
<dbReference type="GO" id="GO:0000421">
    <property type="term" value="C:autophagosome membrane"/>
    <property type="evidence" value="ECO:0007669"/>
    <property type="project" value="TreeGrafter"/>
</dbReference>
<dbReference type="GO" id="GO:0034045">
    <property type="term" value="C:phagophore assembly site membrane"/>
    <property type="evidence" value="ECO:0007669"/>
    <property type="project" value="TreeGrafter"/>
</dbReference>
<dbReference type="GO" id="GO:0061723">
    <property type="term" value="P:glycophagy"/>
    <property type="evidence" value="ECO:0007669"/>
    <property type="project" value="TreeGrafter"/>
</dbReference>
<organism evidence="5 6">
    <name type="scientific">Caenorhabditis angaria</name>
    <dbReference type="NCBI Taxonomy" id="860376"/>
    <lineage>
        <taxon>Eukaryota</taxon>
        <taxon>Metazoa</taxon>
        <taxon>Ecdysozoa</taxon>
        <taxon>Nematoda</taxon>
        <taxon>Chromadorea</taxon>
        <taxon>Rhabditida</taxon>
        <taxon>Rhabditina</taxon>
        <taxon>Rhabditomorpha</taxon>
        <taxon>Rhabditoidea</taxon>
        <taxon>Rhabditidae</taxon>
        <taxon>Peloderinae</taxon>
        <taxon>Caenorhabditis</taxon>
    </lineage>
</organism>
<dbReference type="PANTHER" id="PTHR13385">
    <property type="entry name" value="AUTOPHAGY PROTEIN 12"/>
    <property type="match status" value="1"/>
</dbReference>
<name>A0A9P1IJE3_9PELO</name>
<dbReference type="GO" id="GO:0097352">
    <property type="term" value="P:autophagosome maturation"/>
    <property type="evidence" value="ECO:0007669"/>
    <property type="project" value="TreeGrafter"/>
</dbReference>
<reference evidence="5" key="1">
    <citation type="submission" date="2022-11" db="EMBL/GenBank/DDBJ databases">
        <authorList>
            <person name="Kikuchi T."/>
        </authorList>
    </citation>
    <scope>NUCLEOTIDE SEQUENCE</scope>
    <source>
        <strain evidence="5">PS1010</strain>
    </source>
</reference>